<gene>
    <name evidence="2" type="ORF">Q2T77_32760</name>
</gene>
<dbReference type="Proteomes" id="UP001169027">
    <property type="component" value="Unassembled WGS sequence"/>
</dbReference>
<dbReference type="Pfam" id="PF22262">
    <property type="entry name" value="DUF6950"/>
    <property type="match status" value="1"/>
</dbReference>
<keyword evidence="3" id="KW-1185">Reference proteome</keyword>
<dbReference type="EMBL" id="JAUKVY010000034">
    <property type="protein sequence ID" value="MDO1537049.1"/>
    <property type="molecule type" value="Genomic_DNA"/>
</dbReference>
<name>A0ABT8SFD1_9BURK</name>
<evidence type="ECO:0000313" key="2">
    <source>
        <dbReference type="EMBL" id="MDO1537049.1"/>
    </source>
</evidence>
<organism evidence="2 3">
    <name type="scientific">Variovorax ginsengisoli</name>
    <dbReference type="NCBI Taxonomy" id="363844"/>
    <lineage>
        <taxon>Bacteria</taxon>
        <taxon>Pseudomonadati</taxon>
        <taxon>Pseudomonadota</taxon>
        <taxon>Betaproteobacteria</taxon>
        <taxon>Burkholderiales</taxon>
        <taxon>Comamonadaceae</taxon>
        <taxon>Variovorax</taxon>
    </lineage>
</organism>
<protein>
    <recommendedName>
        <fullName evidence="1">DUF6950 domain-containing protein</fullName>
    </recommendedName>
</protein>
<reference evidence="2" key="1">
    <citation type="submission" date="2023-06" db="EMBL/GenBank/DDBJ databases">
        <authorList>
            <person name="Jiang Y."/>
            <person name="Liu Q."/>
        </authorList>
    </citation>
    <scope>NUCLEOTIDE SEQUENCE</scope>
    <source>
        <strain evidence="2">CGMCC 1.12090</strain>
    </source>
</reference>
<comment type="caution">
    <text evidence="2">The sequence shown here is derived from an EMBL/GenBank/DDBJ whole genome shotgun (WGS) entry which is preliminary data.</text>
</comment>
<evidence type="ECO:0000259" key="1">
    <source>
        <dbReference type="Pfam" id="PF22262"/>
    </source>
</evidence>
<evidence type="ECO:0000313" key="3">
    <source>
        <dbReference type="Proteomes" id="UP001169027"/>
    </source>
</evidence>
<accession>A0ABT8SFD1</accession>
<feature type="domain" description="DUF6950" evidence="1">
    <location>
        <begin position="1"/>
        <end position="131"/>
    </location>
</feature>
<sequence>MRRSDWQQRFSAFAAERRGMAFAWGQNDCCLFAADAVLAMTGDDWGADYRGTYDDVKSALRVMPEGGLREVATRALGEPVTPLMAAVGDVLLMMNEDRELLAICNGVNAIGPGPSGIVVLGMESALAAWKV</sequence>
<dbReference type="RefSeq" id="WP_301815303.1">
    <property type="nucleotide sequence ID" value="NZ_JAUJZH010000034.1"/>
</dbReference>
<proteinExistence type="predicted"/>
<dbReference type="InterPro" id="IPR053802">
    <property type="entry name" value="DUF6950"/>
</dbReference>